<evidence type="ECO:0000256" key="2">
    <source>
        <dbReference type="ARBA" id="ARBA00022723"/>
    </source>
</evidence>
<dbReference type="AlphaFoldDB" id="A0AA88XF33"/>
<dbReference type="GO" id="GO:0006805">
    <property type="term" value="P:xenobiotic metabolic process"/>
    <property type="evidence" value="ECO:0007669"/>
    <property type="project" value="TreeGrafter"/>
</dbReference>
<dbReference type="InterPro" id="IPR002401">
    <property type="entry name" value="Cyt_P450_E_grp-I"/>
</dbReference>
<dbReference type="Proteomes" id="UP001186944">
    <property type="component" value="Unassembled WGS sequence"/>
</dbReference>
<sequence>MEYAGSCVLCIVITILVWLWNKTRRAPKLPPGPPIIPFLGNLNINFGDILTEFRKFRLQYGDLYSLVIGSRTVVIVNGHQTLKEIFIKHGDIASERADTIVTSKIAKYKGLITSSGSLWKEHRTFALSKLRDLGFGKRMMEEKVLEEVVVFLQSISDTEGANFDISSLLRISVSNVICSVAFRRRFEHDDQLQKAIFDLFVAGTDTTATALRWFILILLHKPEIQDRMRTEIHSKIGEFRFPSTADRSKLPYCDSVLHEVLRFGNTIPIPMPRGLTEDLFFQGFIIPKHALLFPNFDSVHSDPNVFENPAEFIPTRFLSNDGFLTGTENVIAFGIGPRICLGESLARMELFLFAVSMVQRFEFLPPDGDPLPTIHEFKLGLTRKPLEFSFKAIKCEESSCTYEPK</sequence>
<comment type="similarity">
    <text evidence="1 5">Belongs to the cytochrome P450 family.</text>
</comment>
<organism evidence="6 7">
    <name type="scientific">Pinctada imbricata</name>
    <name type="common">Atlantic pearl-oyster</name>
    <name type="synonym">Pinctada martensii</name>
    <dbReference type="NCBI Taxonomy" id="66713"/>
    <lineage>
        <taxon>Eukaryota</taxon>
        <taxon>Metazoa</taxon>
        <taxon>Spiralia</taxon>
        <taxon>Lophotrochozoa</taxon>
        <taxon>Mollusca</taxon>
        <taxon>Bivalvia</taxon>
        <taxon>Autobranchia</taxon>
        <taxon>Pteriomorphia</taxon>
        <taxon>Pterioida</taxon>
        <taxon>Pterioidea</taxon>
        <taxon>Pteriidae</taxon>
        <taxon>Pinctada</taxon>
    </lineage>
</organism>
<dbReference type="PANTHER" id="PTHR24300">
    <property type="entry name" value="CYTOCHROME P450 508A4-RELATED"/>
    <property type="match status" value="1"/>
</dbReference>
<dbReference type="Pfam" id="PF00067">
    <property type="entry name" value="p450"/>
    <property type="match status" value="1"/>
</dbReference>
<dbReference type="GO" id="GO:0020037">
    <property type="term" value="F:heme binding"/>
    <property type="evidence" value="ECO:0007669"/>
    <property type="project" value="InterPro"/>
</dbReference>
<dbReference type="EMBL" id="VSWD01000013">
    <property type="protein sequence ID" value="KAK3084094.1"/>
    <property type="molecule type" value="Genomic_DNA"/>
</dbReference>
<dbReference type="InterPro" id="IPR036396">
    <property type="entry name" value="Cyt_P450_sf"/>
</dbReference>
<dbReference type="Gene3D" id="1.10.630.10">
    <property type="entry name" value="Cytochrome P450"/>
    <property type="match status" value="2"/>
</dbReference>
<keyword evidence="2 4" id="KW-0479">Metal-binding</keyword>
<dbReference type="GO" id="GO:0016712">
    <property type="term" value="F:oxidoreductase activity, acting on paired donors, with incorporation or reduction of molecular oxygen, reduced flavin or flavoprotein as one donor, and incorporation of one atom of oxygen"/>
    <property type="evidence" value="ECO:0007669"/>
    <property type="project" value="TreeGrafter"/>
</dbReference>
<dbReference type="GO" id="GO:0006082">
    <property type="term" value="P:organic acid metabolic process"/>
    <property type="evidence" value="ECO:0007669"/>
    <property type="project" value="TreeGrafter"/>
</dbReference>
<dbReference type="InterPro" id="IPR017972">
    <property type="entry name" value="Cyt_P450_CS"/>
</dbReference>
<proteinExistence type="inferred from homology"/>
<dbReference type="PRINTS" id="PR00463">
    <property type="entry name" value="EP450I"/>
</dbReference>
<dbReference type="PRINTS" id="PR00385">
    <property type="entry name" value="P450"/>
</dbReference>
<keyword evidence="5" id="KW-0560">Oxidoreductase</keyword>
<name>A0AA88XF33_PINIB</name>
<dbReference type="PROSITE" id="PS00086">
    <property type="entry name" value="CYTOCHROME_P450"/>
    <property type="match status" value="1"/>
</dbReference>
<evidence type="ECO:0000313" key="7">
    <source>
        <dbReference type="Proteomes" id="UP001186944"/>
    </source>
</evidence>
<evidence type="ECO:0000313" key="6">
    <source>
        <dbReference type="EMBL" id="KAK3084094.1"/>
    </source>
</evidence>
<keyword evidence="7" id="KW-1185">Reference proteome</keyword>
<dbReference type="InterPro" id="IPR050182">
    <property type="entry name" value="Cytochrome_P450_fam2"/>
</dbReference>
<evidence type="ECO:0000256" key="1">
    <source>
        <dbReference type="ARBA" id="ARBA00010617"/>
    </source>
</evidence>
<reference evidence="6" key="1">
    <citation type="submission" date="2019-08" db="EMBL/GenBank/DDBJ databases">
        <title>The improved chromosome-level genome for the pearl oyster Pinctada fucata martensii using PacBio sequencing and Hi-C.</title>
        <authorList>
            <person name="Zheng Z."/>
        </authorList>
    </citation>
    <scope>NUCLEOTIDE SEQUENCE</scope>
    <source>
        <strain evidence="6">ZZ-2019</strain>
        <tissue evidence="6">Adductor muscle</tissue>
    </source>
</reference>
<dbReference type="InterPro" id="IPR001128">
    <property type="entry name" value="Cyt_P450"/>
</dbReference>
<comment type="cofactor">
    <cofactor evidence="4">
        <name>heme</name>
        <dbReference type="ChEBI" id="CHEBI:30413"/>
    </cofactor>
</comment>
<keyword evidence="4 5" id="KW-0349">Heme</keyword>
<evidence type="ECO:0000256" key="3">
    <source>
        <dbReference type="ARBA" id="ARBA00023004"/>
    </source>
</evidence>
<accession>A0AA88XF33</accession>
<protein>
    <recommendedName>
        <fullName evidence="8">Cytochrome P450</fullName>
    </recommendedName>
</protein>
<feature type="binding site" description="axial binding residue" evidence="4">
    <location>
        <position position="340"/>
    </location>
    <ligand>
        <name>heme</name>
        <dbReference type="ChEBI" id="CHEBI:30413"/>
    </ligand>
    <ligandPart>
        <name>Fe</name>
        <dbReference type="ChEBI" id="CHEBI:18248"/>
    </ligandPart>
</feature>
<evidence type="ECO:0008006" key="8">
    <source>
        <dbReference type="Google" id="ProtNLM"/>
    </source>
</evidence>
<keyword evidence="3 4" id="KW-0408">Iron</keyword>
<dbReference type="SUPFAM" id="SSF48264">
    <property type="entry name" value="Cytochrome P450"/>
    <property type="match status" value="1"/>
</dbReference>
<keyword evidence="5" id="KW-0503">Monooxygenase</keyword>
<comment type="caution">
    <text evidence="6">The sequence shown here is derived from an EMBL/GenBank/DDBJ whole genome shotgun (WGS) entry which is preliminary data.</text>
</comment>
<dbReference type="GO" id="GO:0005737">
    <property type="term" value="C:cytoplasm"/>
    <property type="evidence" value="ECO:0007669"/>
    <property type="project" value="TreeGrafter"/>
</dbReference>
<gene>
    <name evidence="6" type="ORF">FSP39_008030</name>
</gene>
<evidence type="ECO:0000256" key="4">
    <source>
        <dbReference type="PIRSR" id="PIRSR602401-1"/>
    </source>
</evidence>
<dbReference type="PANTHER" id="PTHR24300:SF375">
    <property type="entry name" value="CYTOCHROME P450 FAMILY"/>
    <property type="match status" value="1"/>
</dbReference>
<evidence type="ECO:0000256" key="5">
    <source>
        <dbReference type="RuleBase" id="RU000461"/>
    </source>
</evidence>
<dbReference type="GO" id="GO:0005506">
    <property type="term" value="F:iron ion binding"/>
    <property type="evidence" value="ECO:0007669"/>
    <property type="project" value="InterPro"/>
</dbReference>